<protein>
    <recommendedName>
        <fullName evidence="5">Clan SC, family S9, unassigned serine peptidase</fullName>
    </recommendedName>
</protein>
<evidence type="ECO:0000259" key="1">
    <source>
        <dbReference type="Pfam" id="PF03959"/>
    </source>
</evidence>
<name>A0ABR2JRS8_9EUKA</name>
<dbReference type="Proteomes" id="UP001470230">
    <property type="component" value="Unassembled WGS sequence"/>
</dbReference>
<organism evidence="3 4">
    <name type="scientific">Tritrichomonas musculus</name>
    <dbReference type="NCBI Taxonomy" id="1915356"/>
    <lineage>
        <taxon>Eukaryota</taxon>
        <taxon>Metamonada</taxon>
        <taxon>Parabasalia</taxon>
        <taxon>Tritrichomonadida</taxon>
        <taxon>Tritrichomonadidae</taxon>
        <taxon>Tritrichomonas</taxon>
    </lineage>
</organism>
<evidence type="ECO:0000313" key="3">
    <source>
        <dbReference type="EMBL" id="KAK8881485.1"/>
    </source>
</evidence>
<evidence type="ECO:0000259" key="2">
    <source>
        <dbReference type="Pfam" id="PF12146"/>
    </source>
</evidence>
<comment type="caution">
    <text evidence="3">The sequence shown here is derived from an EMBL/GenBank/DDBJ whole genome shotgun (WGS) entry which is preliminary data.</text>
</comment>
<sequence>MTESINNRTLKKVVESLVSQRNSKKKTDFEFEQGEFLQIPVQSGNSTENIALYIEKAKKDLPGNPIVLFTHGDGESIDDYLGYGSTFCPHGVSFCVMDYRGTGYSDGSLNASCALEKDDVITVIKYLKSTGFQKISYFGRSLGAMCGVYAAAEFPDLVCIAFDSGSINIKGLTIYQLNHFYHINTEEVERLYPEACRVIKEIYGIDFSAIQEPYVLAPKITQPIFVIHGRKDQIVPISESERLMELVQSQEKQFVPFDGGHNDFSRYKYFIQQFLFILHHNGVDVTEDQLE</sequence>
<dbReference type="InterPro" id="IPR029058">
    <property type="entry name" value="AB_hydrolase_fold"/>
</dbReference>
<dbReference type="InterPro" id="IPR052920">
    <property type="entry name" value="DNA-binding_regulatory"/>
</dbReference>
<accession>A0ABR2JRS8</accession>
<dbReference type="PANTHER" id="PTHR43358">
    <property type="entry name" value="ALPHA/BETA-HYDROLASE"/>
    <property type="match status" value="1"/>
</dbReference>
<reference evidence="3 4" key="1">
    <citation type="submission" date="2024-04" db="EMBL/GenBank/DDBJ databases">
        <title>Tritrichomonas musculus Genome.</title>
        <authorList>
            <person name="Alves-Ferreira E."/>
            <person name="Grigg M."/>
            <person name="Lorenzi H."/>
            <person name="Galac M."/>
        </authorList>
    </citation>
    <scope>NUCLEOTIDE SEQUENCE [LARGE SCALE GENOMIC DNA]</scope>
    <source>
        <strain evidence="3 4">EAF2021</strain>
    </source>
</reference>
<evidence type="ECO:0008006" key="5">
    <source>
        <dbReference type="Google" id="ProtNLM"/>
    </source>
</evidence>
<dbReference type="InterPro" id="IPR022742">
    <property type="entry name" value="Hydrolase_4"/>
</dbReference>
<dbReference type="InterPro" id="IPR005645">
    <property type="entry name" value="FSH-like_dom"/>
</dbReference>
<feature type="domain" description="Serine hydrolase" evidence="1">
    <location>
        <begin position="210"/>
        <end position="261"/>
    </location>
</feature>
<dbReference type="EMBL" id="JAPFFF010000010">
    <property type="protein sequence ID" value="KAK8881485.1"/>
    <property type="molecule type" value="Genomic_DNA"/>
</dbReference>
<keyword evidence="4" id="KW-1185">Reference proteome</keyword>
<dbReference type="SUPFAM" id="SSF53474">
    <property type="entry name" value="alpha/beta-Hydrolases"/>
    <property type="match status" value="1"/>
</dbReference>
<evidence type="ECO:0000313" key="4">
    <source>
        <dbReference type="Proteomes" id="UP001470230"/>
    </source>
</evidence>
<proteinExistence type="predicted"/>
<gene>
    <name evidence="3" type="ORF">M9Y10_004221</name>
</gene>
<dbReference type="PANTHER" id="PTHR43358:SF4">
    <property type="entry name" value="ALPHA_BETA HYDROLASE FOLD-1 DOMAIN-CONTAINING PROTEIN"/>
    <property type="match status" value="1"/>
</dbReference>
<dbReference type="Pfam" id="PF12146">
    <property type="entry name" value="Hydrolase_4"/>
    <property type="match status" value="1"/>
</dbReference>
<dbReference type="Pfam" id="PF03959">
    <property type="entry name" value="FSH1"/>
    <property type="match status" value="1"/>
</dbReference>
<feature type="domain" description="Serine aminopeptidase S33" evidence="2">
    <location>
        <begin position="66"/>
        <end position="158"/>
    </location>
</feature>
<dbReference type="Gene3D" id="3.40.50.1820">
    <property type="entry name" value="alpha/beta hydrolase"/>
    <property type="match status" value="1"/>
</dbReference>